<name>A0A9D5LYZ6_9FIRM</name>
<reference evidence="1" key="1">
    <citation type="submission" date="2020-10" db="EMBL/GenBank/DDBJ databases">
        <title>ChiBAC.</title>
        <authorList>
            <person name="Zenner C."/>
            <person name="Hitch T.C.A."/>
            <person name="Clavel T."/>
        </authorList>
    </citation>
    <scope>NUCLEOTIDE SEQUENCE</scope>
    <source>
        <strain evidence="1">DSM 107454</strain>
    </source>
</reference>
<comment type="caution">
    <text evidence="1">The sequence shown here is derived from an EMBL/GenBank/DDBJ whole genome shotgun (WGS) entry which is preliminary data.</text>
</comment>
<accession>A0A9D5LYZ6</accession>
<evidence type="ECO:0000313" key="1">
    <source>
        <dbReference type="EMBL" id="MBE5039517.1"/>
    </source>
</evidence>
<dbReference type="Proteomes" id="UP000806542">
    <property type="component" value="Unassembled WGS sequence"/>
</dbReference>
<sequence>MKKFAFEGAGVNGFEMPSLKVVGLEKESNIAFATPNTVYKPKSGGGFTHEDKLRAALADELDILDMNVSGAISG</sequence>
<keyword evidence="2" id="KW-1185">Reference proteome</keyword>
<proteinExistence type="predicted"/>
<dbReference type="EMBL" id="JADCKB010000005">
    <property type="protein sequence ID" value="MBE5039517.1"/>
    <property type="molecule type" value="Genomic_DNA"/>
</dbReference>
<evidence type="ECO:0000313" key="2">
    <source>
        <dbReference type="Proteomes" id="UP000806542"/>
    </source>
</evidence>
<gene>
    <name evidence="1" type="ORF">INF28_03445</name>
</gene>
<organism evidence="1 2">
    <name type="scientific">Ructibacterium gallinarum</name>
    <dbReference type="NCBI Taxonomy" id="2779355"/>
    <lineage>
        <taxon>Bacteria</taxon>
        <taxon>Bacillati</taxon>
        <taxon>Bacillota</taxon>
        <taxon>Clostridia</taxon>
        <taxon>Eubacteriales</taxon>
        <taxon>Oscillospiraceae</taxon>
        <taxon>Ructibacterium</taxon>
    </lineage>
</organism>
<dbReference type="AlphaFoldDB" id="A0A9D5LYZ6"/>
<dbReference type="RefSeq" id="WP_226392080.1">
    <property type="nucleotide sequence ID" value="NZ_JADCKB010000005.1"/>
</dbReference>
<protein>
    <submittedName>
        <fullName evidence="1">Uncharacterized protein</fullName>
    </submittedName>
</protein>